<dbReference type="GeneID" id="9093816"/>
<organism evidence="2 3">
    <name type="scientific">Paracoccidioides lutzii (strain ATCC MYA-826 / Pb01)</name>
    <name type="common">Paracoccidioides brasiliensis</name>
    <dbReference type="NCBI Taxonomy" id="502779"/>
    <lineage>
        <taxon>Eukaryota</taxon>
        <taxon>Fungi</taxon>
        <taxon>Dikarya</taxon>
        <taxon>Ascomycota</taxon>
        <taxon>Pezizomycotina</taxon>
        <taxon>Eurotiomycetes</taxon>
        <taxon>Eurotiomycetidae</taxon>
        <taxon>Onygenales</taxon>
        <taxon>Ajellomycetaceae</taxon>
        <taxon>Paracoccidioides</taxon>
    </lineage>
</organism>
<reference evidence="2 3" key="1">
    <citation type="journal article" date="2011" name="PLoS Genet.">
        <title>Comparative genomic analysis of human fungal pathogens causing paracoccidioidomycosis.</title>
        <authorList>
            <person name="Desjardins C.A."/>
            <person name="Champion M.D."/>
            <person name="Holder J.W."/>
            <person name="Muszewska A."/>
            <person name="Goldberg J."/>
            <person name="Bailao A.M."/>
            <person name="Brigido M.M."/>
            <person name="Ferreira M.E."/>
            <person name="Garcia A.M."/>
            <person name="Grynberg M."/>
            <person name="Gujja S."/>
            <person name="Heiman D.I."/>
            <person name="Henn M.R."/>
            <person name="Kodira C.D."/>
            <person name="Leon-Narvaez H."/>
            <person name="Longo L.V."/>
            <person name="Ma L.J."/>
            <person name="Malavazi I."/>
            <person name="Matsuo A.L."/>
            <person name="Morais F.V."/>
            <person name="Pereira M."/>
            <person name="Rodriguez-Brito S."/>
            <person name="Sakthikumar S."/>
            <person name="Salem-Izacc S.M."/>
            <person name="Sykes S.M."/>
            <person name="Teixeira M.M."/>
            <person name="Vallejo M.C."/>
            <person name="Walter M.E."/>
            <person name="Yandava C."/>
            <person name="Young S."/>
            <person name="Zeng Q."/>
            <person name="Zucker J."/>
            <person name="Felipe M.S."/>
            <person name="Goldman G.H."/>
            <person name="Haas B.J."/>
            <person name="McEwen J.G."/>
            <person name="Nino-Vega G."/>
            <person name="Puccia R."/>
            <person name="San-Blas G."/>
            <person name="Soares C.M."/>
            <person name="Birren B.W."/>
            <person name="Cuomo C.A."/>
        </authorList>
    </citation>
    <scope>NUCLEOTIDE SEQUENCE [LARGE SCALE GENOMIC DNA]</scope>
    <source>
        <strain evidence="3">ATCC MYA-826 / Pb01</strain>
    </source>
</reference>
<feature type="compositionally biased region" description="Low complexity" evidence="1">
    <location>
        <begin position="50"/>
        <end position="64"/>
    </location>
</feature>
<dbReference type="KEGG" id="pbl:PAAG_07491"/>
<keyword evidence="3" id="KW-1185">Reference proteome</keyword>
<sequence length="308" mass="33902">MSRPPGKQAVSARGIFARKPAQKNATAPKAVSHYDMKKGQPSPPPKARVSKGFKGSKGSKQAKSTHIARHSQRAPGSSKGGSSNSTSMPGGERLLHNFVDSIDSTRTQIQEEVSISLAEAEQVLEKRLAQTVSKYSEKLSISRNTRKDIFLPVEIEHPTISLKPKPSLVQGADKDKAHLVDVRNSLDAHEQALKSHWKAWSRTQQKIACLAVEILGPDAVSLPPLTKDAMGSGTFQKRLARATDAFEKNMAAVEGKMIEDAQKTRDDIACLLRDMRKQVNIQEKKSRDGKRKQREEICQLTKKIIASI</sequence>
<dbReference type="VEuPathDB" id="FungiDB:PAAG_07491"/>
<accession>C1H9Q0</accession>
<gene>
    <name evidence="2" type="ORF">PAAG_07491</name>
</gene>
<protein>
    <submittedName>
        <fullName evidence="2">Uncharacterized protein</fullName>
    </submittedName>
</protein>
<name>C1H9Q0_PARBA</name>
<dbReference type="AlphaFoldDB" id="C1H9Q0"/>
<evidence type="ECO:0000313" key="3">
    <source>
        <dbReference type="Proteomes" id="UP000002059"/>
    </source>
</evidence>
<evidence type="ECO:0000313" key="2">
    <source>
        <dbReference type="EMBL" id="EEH37073.2"/>
    </source>
</evidence>
<dbReference type="eggNOG" id="ENOG502RPY7">
    <property type="taxonomic scope" value="Eukaryota"/>
</dbReference>
<dbReference type="Proteomes" id="UP000002059">
    <property type="component" value="Partially assembled WGS sequence"/>
</dbReference>
<feature type="compositionally biased region" description="Low complexity" evidence="1">
    <location>
        <begin position="76"/>
        <end position="87"/>
    </location>
</feature>
<evidence type="ECO:0000256" key="1">
    <source>
        <dbReference type="SAM" id="MobiDB-lite"/>
    </source>
</evidence>
<feature type="region of interest" description="Disordered" evidence="1">
    <location>
        <begin position="1"/>
        <end position="93"/>
    </location>
</feature>
<dbReference type="OMA" id="IICLAVE"/>
<dbReference type="RefSeq" id="XP_015700673.1">
    <property type="nucleotide sequence ID" value="XM_015846238.1"/>
</dbReference>
<dbReference type="HOGENOM" id="CLU_081615_0_0_1"/>
<dbReference type="EMBL" id="KN294015">
    <property type="protein sequence ID" value="EEH37073.2"/>
    <property type="molecule type" value="Genomic_DNA"/>
</dbReference>
<dbReference type="OrthoDB" id="4207259at2759"/>
<proteinExistence type="predicted"/>